<accession>A0A392MJI5</accession>
<dbReference type="Proteomes" id="UP000265520">
    <property type="component" value="Unassembled WGS sequence"/>
</dbReference>
<evidence type="ECO:0000313" key="3">
    <source>
        <dbReference type="Proteomes" id="UP000265520"/>
    </source>
</evidence>
<reference evidence="2 3" key="1">
    <citation type="journal article" date="2018" name="Front. Plant Sci.">
        <title>Red Clover (Trifolium pratense) and Zigzag Clover (T. medium) - A Picture of Genomic Similarities and Differences.</title>
        <authorList>
            <person name="Dluhosova J."/>
            <person name="Istvanek J."/>
            <person name="Nedelnik J."/>
            <person name="Repkova J."/>
        </authorList>
    </citation>
    <scope>NUCLEOTIDE SEQUENCE [LARGE SCALE GENOMIC DNA]</scope>
    <source>
        <strain evidence="3">cv. 10/8</strain>
        <tissue evidence="2">Leaf</tissue>
    </source>
</reference>
<protein>
    <submittedName>
        <fullName evidence="2">Uncharacterized protein</fullName>
    </submittedName>
</protein>
<gene>
    <name evidence="2" type="ORF">A2U01_0008085</name>
</gene>
<evidence type="ECO:0000256" key="1">
    <source>
        <dbReference type="SAM" id="MobiDB-lite"/>
    </source>
</evidence>
<sequence>MGLAKWVLSSQLNSFHIEELGIELLTTCLRGPRPLPLCGESNMLGKKQPADTMNTENIPGVGDMPAGDLVPVPEE</sequence>
<organism evidence="2 3">
    <name type="scientific">Trifolium medium</name>
    <dbReference type="NCBI Taxonomy" id="97028"/>
    <lineage>
        <taxon>Eukaryota</taxon>
        <taxon>Viridiplantae</taxon>
        <taxon>Streptophyta</taxon>
        <taxon>Embryophyta</taxon>
        <taxon>Tracheophyta</taxon>
        <taxon>Spermatophyta</taxon>
        <taxon>Magnoliopsida</taxon>
        <taxon>eudicotyledons</taxon>
        <taxon>Gunneridae</taxon>
        <taxon>Pentapetalae</taxon>
        <taxon>rosids</taxon>
        <taxon>fabids</taxon>
        <taxon>Fabales</taxon>
        <taxon>Fabaceae</taxon>
        <taxon>Papilionoideae</taxon>
        <taxon>50 kb inversion clade</taxon>
        <taxon>NPAAA clade</taxon>
        <taxon>Hologalegina</taxon>
        <taxon>IRL clade</taxon>
        <taxon>Trifolieae</taxon>
        <taxon>Trifolium</taxon>
    </lineage>
</organism>
<proteinExistence type="predicted"/>
<feature type="region of interest" description="Disordered" evidence="1">
    <location>
        <begin position="40"/>
        <end position="75"/>
    </location>
</feature>
<evidence type="ECO:0000313" key="2">
    <source>
        <dbReference type="EMBL" id="MCH87219.1"/>
    </source>
</evidence>
<keyword evidence="3" id="KW-1185">Reference proteome</keyword>
<name>A0A392MJI5_9FABA</name>
<comment type="caution">
    <text evidence="2">The sequence shown here is derived from an EMBL/GenBank/DDBJ whole genome shotgun (WGS) entry which is preliminary data.</text>
</comment>
<dbReference type="EMBL" id="LXQA010011764">
    <property type="protein sequence ID" value="MCH87219.1"/>
    <property type="molecule type" value="Genomic_DNA"/>
</dbReference>
<dbReference type="AlphaFoldDB" id="A0A392MJI5"/>